<dbReference type="HAMAP" id="MF_01251">
    <property type="entry name" value="UPF0313"/>
    <property type="match status" value="1"/>
</dbReference>
<comment type="caution">
    <text evidence="9">The sequence shown here is derived from an EMBL/GenBank/DDBJ whole genome shotgun (WGS) entry which is preliminary data.</text>
</comment>
<dbReference type="InterPro" id="IPR058240">
    <property type="entry name" value="rSAM_sf"/>
</dbReference>
<feature type="binding site" evidence="6">
    <location>
        <position position="308"/>
    </location>
    <ligand>
        <name>[4Fe-4S] cluster</name>
        <dbReference type="ChEBI" id="CHEBI:49883"/>
        <note>4Fe-4S-S-AdoMet</note>
    </ligand>
</feature>
<evidence type="ECO:0000256" key="7">
    <source>
        <dbReference type="SAM" id="MobiDB-lite"/>
    </source>
</evidence>
<feature type="domain" description="Radical SAM core" evidence="8">
    <location>
        <begin position="293"/>
        <end position="565"/>
    </location>
</feature>
<dbReference type="NCBIfam" id="TIGR03904">
    <property type="entry name" value="SAM_YgiQ"/>
    <property type="match status" value="1"/>
</dbReference>
<gene>
    <name evidence="9" type="ORF">L21TH_0713</name>
</gene>
<evidence type="ECO:0000313" key="10">
    <source>
        <dbReference type="Proteomes" id="UP000013378"/>
    </source>
</evidence>
<dbReference type="GO" id="GO:0005506">
    <property type="term" value="F:iron ion binding"/>
    <property type="evidence" value="ECO:0007669"/>
    <property type="project" value="UniProtKB-UniRule"/>
</dbReference>
<dbReference type="SMART" id="SM00729">
    <property type="entry name" value="Elp3"/>
    <property type="match status" value="1"/>
</dbReference>
<keyword evidence="4 6" id="KW-0408">Iron</keyword>
<keyword evidence="3 6" id="KW-0479">Metal-binding</keyword>
<dbReference type="EMBL" id="ARZA01000070">
    <property type="protein sequence ID" value="EOD01174.1"/>
    <property type="molecule type" value="Genomic_DNA"/>
</dbReference>
<feature type="binding site" evidence="6">
    <location>
        <position position="315"/>
    </location>
    <ligand>
        <name>[4Fe-4S] cluster</name>
        <dbReference type="ChEBI" id="CHEBI:49883"/>
        <note>4Fe-4S-S-AdoMet</note>
    </ligand>
</feature>
<name>R1CX20_9FIRM</name>
<keyword evidence="5 6" id="KW-0411">Iron-sulfur</keyword>
<dbReference type="InterPro" id="IPR006638">
    <property type="entry name" value="Elp3/MiaA/NifB-like_rSAM"/>
</dbReference>
<dbReference type="PANTHER" id="PTHR32331">
    <property type="entry name" value="UPF0313 PROTEIN YGIQ"/>
    <property type="match status" value="1"/>
</dbReference>
<dbReference type="Pfam" id="PF04055">
    <property type="entry name" value="Radical_SAM"/>
    <property type="match status" value="1"/>
</dbReference>
<dbReference type="InterPro" id="IPR013704">
    <property type="entry name" value="UPF0313_N"/>
</dbReference>
<dbReference type="GO" id="GO:0003824">
    <property type="term" value="F:catalytic activity"/>
    <property type="evidence" value="ECO:0007669"/>
    <property type="project" value="InterPro"/>
</dbReference>
<dbReference type="GO" id="GO:0051539">
    <property type="term" value="F:4 iron, 4 sulfur cluster binding"/>
    <property type="evidence" value="ECO:0007669"/>
    <property type="project" value="UniProtKB-KW"/>
</dbReference>
<protein>
    <submittedName>
        <fullName evidence="9">Fe-S oxidoreductase</fullName>
    </submittedName>
</protein>
<dbReference type="InterPro" id="IPR022946">
    <property type="entry name" value="UPF0313"/>
</dbReference>
<dbReference type="Gene3D" id="3.80.30.20">
    <property type="entry name" value="tm_1862 like domain"/>
    <property type="match status" value="1"/>
</dbReference>
<dbReference type="eggNOG" id="COG1032">
    <property type="taxonomic scope" value="Bacteria"/>
</dbReference>
<accession>R1CX20</accession>
<evidence type="ECO:0000256" key="4">
    <source>
        <dbReference type="ARBA" id="ARBA00023004"/>
    </source>
</evidence>
<dbReference type="Pfam" id="PF08497">
    <property type="entry name" value="Radical_SAM_N"/>
    <property type="match status" value="1"/>
</dbReference>
<evidence type="ECO:0000313" key="9">
    <source>
        <dbReference type="EMBL" id="EOD01174.1"/>
    </source>
</evidence>
<dbReference type="AlphaFoldDB" id="R1CX20"/>
<evidence type="ECO:0000256" key="1">
    <source>
        <dbReference type="ARBA" id="ARBA00022485"/>
    </source>
</evidence>
<dbReference type="SFLD" id="SFLDS00029">
    <property type="entry name" value="Radical_SAM"/>
    <property type="match status" value="1"/>
</dbReference>
<dbReference type="PATRIC" id="fig|1304284.3.peg.702"/>
<dbReference type="SFLD" id="SFLDG01069">
    <property type="entry name" value="UPF0313"/>
    <property type="match status" value="1"/>
</dbReference>
<dbReference type="Pfam" id="PF11842">
    <property type="entry name" value="DUF3362"/>
    <property type="match status" value="1"/>
</dbReference>
<dbReference type="SFLD" id="SFLDG01082">
    <property type="entry name" value="B12-binding_domain_containing"/>
    <property type="match status" value="1"/>
</dbReference>
<keyword evidence="10" id="KW-1185">Reference proteome</keyword>
<comment type="similarity">
    <text evidence="6">Belongs to the UPF0313 family.</text>
</comment>
<dbReference type="OrthoDB" id="9803479at2"/>
<feature type="region of interest" description="Disordered" evidence="7">
    <location>
        <begin position="596"/>
        <end position="621"/>
    </location>
</feature>
<sequence length="621" mass="72198">MSDFLPINKEDMKKRGWEQLDFILISGDAYVDHPSFGVAIIGRLLERYGYKVGIIPQPDWRSAEDFKKLGRPRLAFLITGGNIDSMVNHYTVAKKRRKQDNYSPGGKMGLRPDRASIVYSHRAREAYKDVPIIIGGIEGSLRRLAHYDYWDDRVRRSILLDAKADMIVYGMGEKQILDIAEALDSGLKIHEIVYVKGTVYKTNDISNIYDEHIVLPSYDEILSSKRKYAESFMVQYQNMDSVYGKTLIEPYNGHYVVQNPPVEPLSQSDLDSIYSLPYMRTYHPIYEKDGGVPAIREVRFSLVSNRGCFGSCNFCALAFHQGRVVQSRSHESILSEANKLITEPDFKGYIHDVGGPTANFRHRACEKQEKHGVCRHRQCLFPEPCKQLIVDHSDYLKLLRKLRNLPDVKKVFIRSGIRYDYLMLDKDPKFFYELCKHHISGQLKVAPEHVSSRVLEKMGKPNKKVYDKFVKRYHEINKELKKKQFLVPYFMSSHPGSTLKDAIELAEYLRDIGYMPEQVQDFYPTPGTLSTCMYYTELDPRTMKNVYVAKSPHEKAMQRALIQYRKPQNYNLVYEALMKANRRDLIGFGKKCLIRPKKDKKVNQGKDNKRKNKKKRRKKRR</sequence>
<dbReference type="InterPro" id="IPR007197">
    <property type="entry name" value="rSAM"/>
</dbReference>
<evidence type="ECO:0000256" key="5">
    <source>
        <dbReference type="ARBA" id="ARBA00023014"/>
    </source>
</evidence>
<feature type="compositionally biased region" description="Basic residues" evidence="7">
    <location>
        <begin position="608"/>
        <end position="621"/>
    </location>
</feature>
<dbReference type="PANTHER" id="PTHR32331:SF0">
    <property type="entry name" value="UPF0313 PROTEIN YGIQ"/>
    <property type="match status" value="1"/>
</dbReference>
<keyword evidence="1 6" id="KW-0004">4Fe-4S</keyword>
<dbReference type="InterPro" id="IPR024560">
    <property type="entry name" value="UPF0313_C"/>
</dbReference>
<dbReference type="Proteomes" id="UP000013378">
    <property type="component" value="Unassembled WGS sequence"/>
</dbReference>
<evidence type="ECO:0000256" key="3">
    <source>
        <dbReference type="ARBA" id="ARBA00022723"/>
    </source>
</evidence>
<dbReference type="PROSITE" id="PS51918">
    <property type="entry name" value="RADICAL_SAM"/>
    <property type="match status" value="1"/>
</dbReference>
<dbReference type="STRING" id="1304284.L21TH_0713"/>
<comment type="cofactor">
    <cofactor evidence="6">
        <name>[4Fe-4S] cluster</name>
        <dbReference type="ChEBI" id="CHEBI:49883"/>
    </cofactor>
    <text evidence="6">Binds 1 [4Fe-4S] cluster. The cluster is coordinated with 3 cysteines and an exchangeable S-adenosyl-L-methionine.</text>
</comment>
<keyword evidence="2 6" id="KW-0949">S-adenosyl-L-methionine</keyword>
<evidence type="ECO:0000256" key="2">
    <source>
        <dbReference type="ARBA" id="ARBA00022691"/>
    </source>
</evidence>
<feature type="binding site" evidence="6">
    <location>
        <position position="312"/>
    </location>
    <ligand>
        <name>[4Fe-4S] cluster</name>
        <dbReference type="ChEBI" id="CHEBI:49883"/>
        <note>4Fe-4S-S-AdoMet</note>
    </ligand>
</feature>
<dbReference type="RefSeq" id="WP_006309157.1">
    <property type="nucleotide sequence ID" value="NZ_ARZA01000070.1"/>
</dbReference>
<reference evidence="9 10" key="1">
    <citation type="journal article" date="2015" name="Geomicrobiol. J.">
        <title>Caldisalinibacter kiritimatiensis gen. nov., sp. nov., a moderately thermohalophilic thiosulfate-reducing bacterium from a hypersaline microbial mat.</title>
        <authorList>
            <person name="Ben Hania W."/>
            <person name="Joseph M."/>
            <person name="Fiebig A."/>
            <person name="Bunk B."/>
            <person name="Klenk H.-P."/>
            <person name="Fardeau M.-L."/>
            <person name="Spring S."/>
        </authorList>
    </citation>
    <scope>NUCLEOTIDE SEQUENCE [LARGE SCALE GENOMIC DNA]</scope>
    <source>
        <strain evidence="9 10">L21-TH-D2</strain>
    </source>
</reference>
<proteinExistence type="inferred from homology"/>
<organism evidence="9 10">
    <name type="scientific">Caldisalinibacter kiritimatiensis</name>
    <dbReference type="NCBI Taxonomy" id="1304284"/>
    <lineage>
        <taxon>Bacteria</taxon>
        <taxon>Bacillati</taxon>
        <taxon>Bacillota</taxon>
        <taxon>Tissierellia</taxon>
        <taxon>Tissierellales</taxon>
        <taxon>Thermohalobacteraceae</taxon>
        <taxon>Caldisalinibacter</taxon>
    </lineage>
</organism>
<dbReference type="InterPro" id="IPR023404">
    <property type="entry name" value="rSAM_horseshoe"/>
</dbReference>
<evidence type="ECO:0000256" key="6">
    <source>
        <dbReference type="HAMAP-Rule" id="MF_01251"/>
    </source>
</evidence>
<evidence type="ECO:0000259" key="8">
    <source>
        <dbReference type="PROSITE" id="PS51918"/>
    </source>
</evidence>
<dbReference type="SUPFAM" id="SSF102114">
    <property type="entry name" value="Radical SAM enzymes"/>
    <property type="match status" value="1"/>
</dbReference>